<feature type="domain" description="RES" evidence="2">
    <location>
        <begin position="234"/>
        <end position="395"/>
    </location>
</feature>
<dbReference type="EMBL" id="VYQB01000024">
    <property type="protein sequence ID" value="KAA9012259.1"/>
    <property type="molecule type" value="Genomic_DNA"/>
</dbReference>
<dbReference type="RefSeq" id="WP_120253349.1">
    <property type="nucleotide sequence ID" value="NZ_VYPZ01000028.1"/>
</dbReference>
<dbReference type="AlphaFoldDB" id="A0A5J5HS45"/>
<dbReference type="InterPro" id="IPR014914">
    <property type="entry name" value="RES_dom"/>
</dbReference>
<evidence type="ECO:0000313" key="5">
    <source>
        <dbReference type="Proteomes" id="UP000325933"/>
    </source>
</evidence>
<dbReference type="SMART" id="SM00953">
    <property type="entry name" value="RES"/>
    <property type="match status" value="1"/>
</dbReference>
<feature type="region of interest" description="Disordered" evidence="1">
    <location>
        <begin position="228"/>
        <end position="248"/>
    </location>
</feature>
<evidence type="ECO:0000313" key="6">
    <source>
        <dbReference type="Proteomes" id="UP000326364"/>
    </source>
</evidence>
<evidence type="ECO:0000313" key="3">
    <source>
        <dbReference type="EMBL" id="KAA9012259.1"/>
    </source>
</evidence>
<accession>A0A5J5HS45</accession>
<proteinExistence type="predicted"/>
<organism evidence="4 5">
    <name type="scientific">Sphingobium limneticum</name>
    <dbReference type="NCBI Taxonomy" id="1007511"/>
    <lineage>
        <taxon>Bacteria</taxon>
        <taxon>Pseudomonadati</taxon>
        <taxon>Pseudomonadota</taxon>
        <taxon>Alphaproteobacteria</taxon>
        <taxon>Sphingomonadales</taxon>
        <taxon>Sphingomonadaceae</taxon>
        <taxon>Sphingobium</taxon>
    </lineage>
</organism>
<gene>
    <name evidence="4" type="ORF">F4U95_21550</name>
    <name evidence="3" type="ORF">F4U96_21435</name>
</gene>
<sequence>MNFGDELSWADWADAMVSQGQSDVSGSDPRHVCGTCLADEGLAEAAATLAGARQCDFCGRRFRSERAVSIDLIAAYIMGCIAQDYDIPENVLFLDPESDNGWAGMTWDKWEIVQDHLSTEWEVAEAVSSILDDDRQWCERNPGQWLPSRQLGEAWESFSRYVKHSSRFMFLREDEQPRGYHDRQDDDFVPATAMLDLLGDAVRSAGLIRTLGTGTRIYRARAVGEGQPWHRSAADLGPPPESDNGPPAGRMNAAGIAIFYGALDPETPLHEALQSNGRVAMGVFSPLRPLRLLDLSGQAPLPYVGIFHNATRGQRGLAQFMSAFIDDIARISARDGREHIDYVPAQIVTEYFRRVFRIDDAALDGIIYPSTRSAQGRNIALFVQRDDIQGLSRWGETLRFRPRLSSFFNVTAVDGVVQGWDEVARSSL</sequence>
<comment type="caution">
    <text evidence="4">The sequence shown here is derived from an EMBL/GenBank/DDBJ whole genome shotgun (WGS) entry which is preliminary data.</text>
</comment>
<reference evidence="5 6" key="1">
    <citation type="submission" date="2019-09" db="EMBL/GenBank/DDBJ databases">
        <authorList>
            <person name="Feng G."/>
        </authorList>
    </citation>
    <scope>NUCLEOTIDE SEQUENCE [LARGE SCALE GENOMIC DNA]</scope>
    <source>
        <strain evidence="4 5">KACC 19283</strain>
        <strain evidence="3 6">KACC 19284</strain>
    </source>
</reference>
<name>A0A5J5HS45_9SPHN</name>
<evidence type="ECO:0000256" key="1">
    <source>
        <dbReference type="SAM" id="MobiDB-lite"/>
    </source>
</evidence>
<dbReference type="Pfam" id="PF08808">
    <property type="entry name" value="RES"/>
    <property type="match status" value="1"/>
</dbReference>
<evidence type="ECO:0000259" key="2">
    <source>
        <dbReference type="SMART" id="SM00953"/>
    </source>
</evidence>
<protein>
    <submittedName>
        <fullName evidence="4">RES family NAD+ phosphorylase</fullName>
    </submittedName>
</protein>
<evidence type="ECO:0000313" key="4">
    <source>
        <dbReference type="EMBL" id="KAA9024720.1"/>
    </source>
</evidence>
<dbReference type="Proteomes" id="UP000326364">
    <property type="component" value="Unassembled WGS sequence"/>
</dbReference>
<keyword evidence="6" id="KW-1185">Reference proteome</keyword>
<dbReference type="InterPro" id="IPR041206">
    <property type="entry name" value="HEPN/RES_NTD1"/>
</dbReference>
<dbReference type="Proteomes" id="UP000325933">
    <property type="component" value="Unassembled WGS sequence"/>
</dbReference>
<dbReference type="Pfam" id="PF18870">
    <property type="entry name" value="HEPN_RES_NTD1"/>
    <property type="match status" value="1"/>
</dbReference>
<dbReference type="EMBL" id="VYQA01000024">
    <property type="protein sequence ID" value="KAA9024720.1"/>
    <property type="molecule type" value="Genomic_DNA"/>
</dbReference>